<dbReference type="PANTHER" id="PTHR43003">
    <property type="entry name" value="DNA-3-METHYLADENINE GLYCOSYLASE"/>
    <property type="match status" value="1"/>
</dbReference>
<dbReference type="PANTHER" id="PTHR43003:SF6">
    <property type="entry name" value="DNA GLYCOSYLASE"/>
    <property type="match status" value="1"/>
</dbReference>
<comment type="caution">
    <text evidence="4">The sequence shown here is derived from an EMBL/GenBank/DDBJ whole genome shotgun (WGS) entry which is preliminary data.</text>
</comment>
<feature type="compositionally biased region" description="Low complexity" evidence="3">
    <location>
        <begin position="12"/>
        <end position="25"/>
    </location>
</feature>
<keyword evidence="2" id="KW-0234">DNA repair</keyword>
<organism evidence="4 5">
    <name type="scientific">Arthrobacter horti</name>
    <dbReference type="NCBI Taxonomy" id="3068273"/>
    <lineage>
        <taxon>Bacteria</taxon>
        <taxon>Bacillati</taxon>
        <taxon>Actinomycetota</taxon>
        <taxon>Actinomycetes</taxon>
        <taxon>Micrococcales</taxon>
        <taxon>Micrococcaceae</taxon>
        <taxon>Arthrobacter</taxon>
    </lineage>
</organism>
<gene>
    <name evidence="4" type="ORF">Q9R02_12430</name>
</gene>
<evidence type="ECO:0000256" key="1">
    <source>
        <dbReference type="ARBA" id="ARBA00022763"/>
    </source>
</evidence>
<name>A0ABT9IQU1_9MICC</name>
<evidence type="ECO:0000256" key="3">
    <source>
        <dbReference type="SAM" id="MobiDB-lite"/>
    </source>
</evidence>
<proteinExistence type="predicted"/>
<dbReference type="InterPro" id="IPR051912">
    <property type="entry name" value="Alkylbase_DNA_Glycosylase/TA"/>
</dbReference>
<dbReference type="RefSeq" id="WP_305997017.1">
    <property type="nucleotide sequence ID" value="NZ_JAVALS010000009.1"/>
</dbReference>
<protein>
    <submittedName>
        <fullName evidence="4">3-methyladenine DNA glycosylase</fullName>
    </submittedName>
</protein>
<accession>A0ABT9IQU1</accession>
<keyword evidence="1" id="KW-0227">DNA damage</keyword>
<dbReference type="InterPro" id="IPR011257">
    <property type="entry name" value="DNA_glycosylase"/>
</dbReference>
<dbReference type="SUPFAM" id="SSF48150">
    <property type="entry name" value="DNA-glycosylase"/>
    <property type="match status" value="1"/>
</dbReference>
<evidence type="ECO:0000313" key="4">
    <source>
        <dbReference type="EMBL" id="MDP5227964.1"/>
    </source>
</evidence>
<evidence type="ECO:0000256" key="2">
    <source>
        <dbReference type="ARBA" id="ARBA00023204"/>
    </source>
</evidence>
<sequence length="339" mass="36403">MTPSLPSLRASGTAARRPTAVRPAGRWAGAADAEATWEAPAHYSLAATCFPLQRGDGDPTFAPHPAGFWTAFRTPEGTVSLLITHVDGMLRVKGWGDGAGHAVASAPALLGLTDDWAAFDAEPFHTSLPHLVRQARRRNPGLRAPATGRVVDALVPTILEQKVTTLEARRAYRYLLRRFGSPAPAAGQVAPAGLTVAPSAAEWLKVPSWEWHRSGVGPQRSDTIVRALRSASGLERLGGKSAEEAAAGLQSIPGIGVWTAAEVTQRTHADPDSVAVGDFHLAKFVGFALTGERTDDAGMLRLLEPWRGQRQRLVRMLYLAEVKAPRFGPRMTIQDHRGH</sequence>
<feature type="region of interest" description="Disordered" evidence="3">
    <location>
        <begin position="1"/>
        <end position="25"/>
    </location>
</feature>
<reference evidence="4 5" key="1">
    <citation type="submission" date="2023-08" db="EMBL/GenBank/DDBJ databases">
        <title>Arthrobacter horti sp. nov., isolated from forest soil.</title>
        <authorList>
            <person name="Park M."/>
        </authorList>
    </citation>
    <scope>NUCLEOTIDE SEQUENCE [LARGE SCALE GENOMIC DNA]</scope>
    <source>
        <strain evidence="4 5">YJM1</strain>
    </source>
</reference>
<evidence type="ECO:0000313" key="5">
    <source>
        <dbReference type="Proteomes" id="UP001232725"/>
    </source>
</evidence>
<dbReference type="EMBL" id="JAVALS010000009">
    <property type="protein sequence ID" value="MDP5227964.1"/>
    <property type="molecule type" value="Genomic_DNA"/>
</dbReference>
<dbReference type="Gene3D" id="1.10.340.30">
    <property type="entry name" value="Hypothetical protein, domain 2"/>
    <property type="match status" value="1"/>
</dbReference>
<dbReference type="Proteomes" id="UP001232725">
    <property type="component" value="Unassembled WGS sequence"/>
</dbReference>
<keyword evidence="5" id="KW-1185">Reference proteome</keyword>